<evidence type="ECO:0000313" key="1">
    <source>
        <dbReference type="EMBL" id="QAT17823.1"/>
    </source>
</evidence>
<dbReference type="KEGG" id="vai:BU251_08855"/>
<protein>
    <submittedName>
        <fullName evidence="1">Uncharacterized protein</fullName>
    </submittedName>
</protein>
<name>A0A410P6N6_VELA1</name>
<dbReference type="EMBL" id="CP019384">
    <property type="protein sequence ID" value="QAT17823.1"/>
    <property type="molecule type" value="Genomic_DNA"/>
</dbReference>
<gene>
    <name evidence="1" type="ORF">BU251_08855</name>
</gene>
<proteinExistence type="predicted"/>
<dbReference type="RefSeq" id="WP_128700789.1">
    <property type="nucleotide sequence ID" value="NZ_CP019384.1"/>
</dbReference>
<evidence type="ECO:0000313" key="2">
    <source>
        <dbReference type="Proteomes" id="UP000287243"/>
    </source>
</evidence>
<dbReference type="AlphaFoldDB" id="A0A410P6N6"/>
<sequence>MFQDQVKAQEVSFRIARLEGENAVSELVNWCRNNLDELTVQCFTHKRFMSVQALIDALCEVYQELGVEGDKGNISAFVLFLAGKHRDKIYASHVVALNDTHRTVFKDRLGLDIEEIEPGLSKLDWRINAGI</sequence>
<dbReference type="Proteomes" id="UP000287243">
    <property type="component" value="Chromosome"/>
</dbReference>
<organism evidence="1 2">
    <name type="scientific">Velamenicoccus archaeovorus</name>
    <dbReference type="NCBI Taxonomy" id="1930593"/>
    <lineage>
        <taxon>Bacteria</taxon>
        <taxon>Pseudomonadati</taxon>
        <taxon>Candidatus Omnitrophota</taxon>
        <taxon>Candidatus Velamenicoccus</taxon>
    </lineage>
</organism>
<keyword evidence="2" id="KW-1185">Reference proteome</keyword>
<reference evidence="1 2" key="1">
    <citation type="submission" date="2017-01" db="EMBL/GenBank/DDBJ databases">
        <title>First insights into the biology of 'candidatus Vampirococcus archaeovorus'.</title>
        <authorList>
            <person name="Kizina J."/>
            <person name="Jordan S."/>
            <person name="Stueber K."/>
            <person name="Reinhardt R."/>
            <person name="Harder J."/>
        </authorList>
    </citation>
    <scope>NUCLEOTIDE SEQUENCE [LARGE SCALE GENOMIC DNA]</scope>
    <source>
        <strain evidence="1 2">LiM</strain>
    </source>
</reference>
<accession>A0A410P6N6</accession>